<keyword evidence="5" id="KW-1185">Reference proteome</keyword>
<evidence type="ECO:0000313" key="4">
    <source>
        <dbReference type="EMBL" id="PWR69968.1"/>
    </source>
</evidence>
<accession>A0A2V2N0A0</accession>
<comment type="domain">
    <text evidence="1">Contains a predicted C4 metal binding domain at the N-terminus, which could be a zinc finger DNA binding domain.</text>
</comment>
<keyword evidence="1" id="KW-0863">Zinc-finger</keyword>
<protein>
    <recommendedName>
        <fullName evidence="1">DNA repair protein</fullName>
    </recommendedName>
</protein>
<proteinExistence type="inferred from homology"/>
<organism evidence="4 5">
    <name type="scientific">Methanospirillum lacunae</name>
    <dbReference type="NCBI Taxonomy" id="668570"/>
    <lineage>
        <taxon>Archaea</taxon>
        <taxon>Methanobacteriati</taxon>
        <taxon>Methanobacteriota</taxon>
        <taxon>Stenosarchaea group</taxon>
        <taxon>Methanomicrobia</taxon>
        <taxon>Methanomicrobiales</taxon>
        <taxon>Methanospirillaceae</taxon>
        <taxon>Methanospirillum</taxon>
    </lineage>
</organism>
<dbReference type="HAMAP" id="MF_02096">
    <property type="entry name" value="Nre"/>
    <property type="match status" value="1"/>
</dbReference>
<comment type="function">
    <text evidence="1">Involved in DNA damage repair.</text>
</comment>
<dbReference type="GO" id="GO:0006281">
    <property type="term" value="P:DNA repair"/>
    <property type="evidence" value="ECO:0007669"/>
    <property type="project" value="UniProtKB-UniRule"/>
</dbReference>
<dbReference type="PANTHER" id="PTHR38136">
    <property type="entry name" value="DNA REPAIR PROTEIN"/>
    <property type="match status" value="1"/>
</dbReference>
<dbReference type="RefSeq" id="WP_109970032.1">
    <property type="nucleotide sequence ID" value="NZ_CP176093.1"/>
</dbReference>
<evidence type="ECO:0000313" key="5">
    <source>
        <dbReference type="Proteomes" id="UP000245657"/>
    </source>
</evidence>
<sequence length="384" mass="42628">MTLCISCKGKGLCGRERCPVISRFHAQMQTKPRSEYVGTTPSIFVGSSGYPDVNAGPLLTSDQDHPPDWMNRDLSIADIVNIRAQTIRATSSPHRYEEHLHEIAISSVPLGVETAFDRPVSFDLRFDGMVAPIGMSGNIKSFDLLDNAKVERVVDRITSDTDLPASGACQELTEGGTDTYRIISLMSAGLLGTEKSRHMVPTRWAITAVDDTLGKNLKPQVFKSQDYDKISLFFSKRFGNTIAVILIPGDWQFEMIEIWGSQSLWAGGNETIVVDREGRNKTGYSPITGAYYSARLAVLEYLTAINRNARVIVIRWITSEYWAPLGTWVIREVTRQAMASPPSHYENISSAVDAASAALGMNRWITHSTLLTEIRTQRSLADFF</sequence>
<name>A0A2V2N0A0_9EURY</name>
<dbReference type="OrthoDB" id="6609at2157"/>
<dbReference type="InterPro" id="IPR006978">
    <property type="entry name" value="Nre_N"/>
</dbReference>
<keyword evidence="1" id="KW-0234">DNA repair</keyword>
<feature type="zinc finger region" description="C4-type" evidence="1">
    <location>
        <begin position="4"/>
        <end position="18"/>
    </location>
</feature>
<dbReference type="GO" id="GO:0008270">
    <property type="term" value="F:zinc ion binding"/>
    <property type="evidence" value="ECO:0007669"/>
    <property type="project" value="UniProtKB-UniRule"/>
</dbReference>
<dbReference type="InterPro" id="IPR033167">
    <property type="entry name" value="Nre"/>
</dbReference>
<reference evidence="4 5" key="1">
    <citation type="submission" date="2018-05" db="EMBL/GenBank/DDBJ databases">
        <title>Draft genome of Methanospirillum lacunae Ki8-1.</title>
        <authorList>
            <person name="Dueholm M.S."/>
            <person name="Nielsen P.H."/>
            <person name="Bakmann L.F."/>
            <person name="Otzen D.E."/>
        </authorList>
    </citation>
    <scope>NUCLEOTIDE SEQUENCE [LARGE SCALE GENOMIC DNA]</scope>
    <source>
        <strain evidence="4 5">Ki8-1</strain>
    </source>
</reference>
<dbReference type="Pfam" id="PF04894">
    <property type="entry name" value="Nre_N"/>
    <property type="match status" value="1"/>
</dbReference>
<feature type="domain" description="Archaeal Nre N-terminal" evidence="2">
    <location>
        <begin position="12"/>
        <end position="265"/>
    </location>
</feature>
<evidence type="ECO:0000259" key="2">
    <source>
        <dbReference type="Pfam" id="PF04894"/>
    </source>
</evidence>
<gene>
    <name evidence="4" type="ORF">DK846_16185</name>
</gene>
<dbReference type="EMBL" id="QGMY01000017">
    <property type="protein sequence ID" value="PWR69968.1"/>
    <property type="molecule type" value="Genomic_DNA"/>
</dbReference>
<dbReference type="Pfam" id="PF04895">
    <property type="entry name" value="Nre_C"/>
    <property type="match status" value="1"/>
</dbReference>
<evidence type="ECO:0000256" key="1">
    <source>
        <dbReference type="HAMAP-Rule" id="MF_02096"/>
    </source>
</evidence>
<evidence type="ECO:0000259" key="3">
    <source>
        <dbReference type="Pfam" id="PF04895"/>
    </source>
</evidence>
<dbReference type="Proteomes" id="UP000245657">
    <property type="component" value="Unassembled WGS sequence"/>
</dbReference>
<comment type="similarity">
    <text evidence="1">Belongs to the Nre family.</text>
</comment>
<dbReference type="PANTHER" id="PTHR38136:SF2">
    <property type="entry name" value="DNA REPAIR PROTEIN"/>
    <property type="match status" value="1"/>
</dbReference>
<keyword evidence="1" id="KW-0862">Zinc</keyword>
<keyword evidence="1" id="KW-0227">DNA damage</keyword>
<dbReference type="AlphaFoldDB" id="A0A2V2N0A0"/>
<feature type="domain" description="Archaeal Nre C-terminal" evidence="3">
    <location>
        <begin position="279"/>
        <end position="383"/>
    </location>
</feature>
<comment type="caution">
    <text evidence="4">The sequence shown here is derived from an EMBL/GenBank/DDBJ whole genome shotgun (WGS) entry which is preliminary data.</text>
</comment>
<dbReference type="InterPro" id="IPR006979">
    <property type="entry name" value="Nre_C"/>
</dbReference>
<keyword evidence="1" id="KW-0479">Metal-binding</keyword>
<dbReference type="GeneID" id="97547492"/>